<evidence type="ECO:0000313" key="1">
    <source>
        <dbReference type="EMBL" id="MBA0721809.1"/>
    </source>
</evidence>
<comment type="caution">
    <text evidence="1">The sequence shown here is derived from an EMBL/GenBank/DDBJ whole genome shotgun (WGS) entry which is preliminary data.</text>
</comment>
<accession>A0A7J9AE93</accession>
<keyword evidence="2" id="KW-1185">Reference proteome</keyword>
<evidence type="ECO:0000313" key="2">
    <source>
        <dbReference type="Proteomes" id="UP000593574"/>
    </source>
</evidence>
<dbReference type="EMBL" id="JABEZV010000009">
    <property type="protein sequence ID" value="MBA0721809.1"/>
    <property type="molecule type" value="Genomic_DNA"/>
</dbReference>
<dbReference type="AlphaFoldDB" id="A0A7J9AE93"/>
<sequence>HSVTRVRQSDWVIGVTPKKSHLEKDLRVVRCIKKDLGRGILLSTSGTVMTRALVEPSLEFDSIKYGMVAATKSSIKEMLKGVKVEAGDE</sequence>
<feature type="non-terminal residue" evidence="1">
    <location>
        <position position="89"/>
    </location>
</feature>
<proteinExistence type="predicted"/>
<name>A0A7J9AE93_9ROSI</name>
<reference evidence="1 2" key="1">
    <citation type="journal article" date="2019" name="Genome Biol. Evol.">
        <title>Insights into the evolution of the New World diploid cottons (Gossypium, subgenus Houzingenia) based on genome sequencing.</title>
        <authorList>
            <person name="Grover C.E."/>
            <person name="Arick M.A. 2nd"/>
            <person name="Thrash A."/>
            <person name="Conover J.L."/>
            <person name="Sanders W.S."/>
            <person name="Peterson D.G."/>
            <person name="Frelichowski J.E."/>
            <person name="Scheffler J.A."/>
            <person name="Scheffler B.E."/>
            <person name="Wendel J.F."/>
        </authorList>
    </citation>
    <scope>NUCLEOTIDE SEQUENCE [LARGE SCALE GENOMIC DNA]</scope>
    <source>
        <strain evidence="1">4</strain>
        <tissue evidence="1">Leaf</tissue>
    </source>
</reference>
<dbReference type="Proteomes" id="UP000593574">
    <property type="component" value="Unassembled WGS sequence"/>
</dbReference>
<protein>
    <submittedName>
        <fullName evidence="1">Uncharacterized protein</fullName>
    </submittedName>
</protein>
<gene>
    <name evidence="1" type="ORF">Golax_009313</name>
</gene>
<organism evidence="1 2">
    <name type="scientific">Gossypium laxum</name>
    <dbReference type="NCBI Taxonomy" id="34288"/>
    <lineage>
        <taxon>Eukaryota</taxon>
        <taxon>Viridiplantae</taxon>
        <taxon>Streptophyta</taxon>
        <taxon>Embryophyta</taxon>
        <taxon>Tracheophyta</taxon>
        <taxon>Spermatophyta</taxon>
        <taxon>Magnoliopsida</taxon>
        <taxon>eudicotyledons</taxon>
        <taxon>Gunneridae</taxon>
        <taxon>Pentapetalae</taxon>
        <taxon>rosids</taxon>
        <taxon>malvids</taxon>
        <taxon>Malvales</taxon>
        <taxon>Malvaceae</taxon>
        <taxon>Malvoideae</taxon>
        <taxon>Gossypium</taxon>
    </lineage>
</organism>